<dbReference type="Proteomes" id="UP000054007">
    <property type="component" value="Unassembled WGS sequence"/>
</dbReference>
<keyword evidence="1" id="KW-0472">Membrane</keyword>
<accession>A0A0D7BBZ2</accession>
<organism evidence="2 3">
    <name type="scientific">Cylindrobasidium torrendii FP15055 ss-10</name>
    <dbReference type="NCBI Taxonomy" id="1314674"/>
    <lineage>
        <taxon>Eukaryota</taxon>
        <taxon>Fungi</taxon>
        <taxon>Dikarya</taxon>
        <taxon>Basidiomycota</taxon>
        <taxon>Agaricomycotina</taxon>
        <taxon>Agaricomycetes</taxon>
        <taxon>Agaricomycetidae</taxon>
        <taxon>Agaricales</taxon>
        <taxon>Marasmiineae</taxon>
        <taxon>Physalacriaceae</taxon>
        <taxon>Cylindrobasidium</taxon>
    </lineage>
</organism>
<evidence type="ECO:0000313" key="2">
    <source>
        <dbReference type="EMBL" id="KIY68043.1"/>
    </source>
</evidence>
<proteinExistence type="predicted"/>
<name>A0A0D7BBZ2_9AGAR</name>
<feature type="transmembrane region" description="Helical" evidence="1">
    <location>
        <begin position="237"/>
        <end position="260"/>
    </location>
</feature>
<keyword evidence="3" id="KW-1185">Reference proteome</keyword>
<feature type="transmembrane region" description="Helical" evidence="1">
    <location>
        <begin position="195"/>
        <end position="216"/>
    </location>
</feature>
<feature type="transmembrane region" description="Helical" evidence="1">
    <location>
        <begin position="20"/>
        <end position="44"/>
    </location>
</feature>
<feature type="transmembrane region" description="Helical" evidence="1">
    <location>
        <begin position="56"/>
        <end position="78"/>
    </location>
</feature>
<feature type="transmembrane region" description="Helical" evidence="1">
    <location>
        <begin position="119"/>
        <end position="137"/>
    </location>
</feature>
<dbReference type="AlphaFoldDB" id="A0A0D7BBZ2"/>
<keyword evidence="1" id="KW-0812">Transmembrane</keyword>
<keyword evidence="1" id="KW-1133">Transmembrane helix</keyword>
<evidence type="ECO:0000256" key="1">
    <source>
        <dbReference type="SAM" id="Phobius"/>
    </source>
</evidence>
<sequence>MSLPPSIQDQDHLANNGMAFVHAVISLMCESVWWSVYLVFFVYATKLQIYRGIRTVPSMVMFIITVVLFGASTSLWAMNATVLIQKLRYLLIDYPALALSERIARSNKRILPFALPMKGLFLSNMIIGDTVIIWRVWALWQDGASRTRWLVAIPIAFLCVSYGFAVNALKCLSEETFIESTVAGGGRLCAWTESISWGVSLLTNLTSTILIAIKAWQVRRFLKAKCRECNKTMTERVLILLVDSGFIYCFFWLSQLILFFKFDANSKTAYLYDILSNIGDQFSGLYPTIMIILVNKQHSLSDGLPNSMCIESGYRRRIESYKPSTAQLDGYTMPVLSRGSTRDTAPALNRTASVGLWALMSWRVMRCDFQ</sequence>
<gene>
    <name evidence="2" type="ORF">CYLTODRAFT_453916</name>
</gene>
<protein>
    <submittedName>
        <fullName evidence="2">Uncharacterized protein</fullName>
    </submittedName>
</protein>
<evidence type="ECO:0000313" key="3">
    <source>
        <dbReference type="Proteomes" id="UP000054007"/>
    </source>
</evidence>
<reference evidence="2 3" key="1">
    <citation type="journal article" date="2015" name="Fungal Genet. Biol.">
        <title>Evolution of novel wood decay mechanisms in Agaricales revealed by the genome sequences of Fistulina hepatica and Cylindrobasidium torrendii.</title>
        <authorList>
            <person name="Floudas D."/>
            <person name="Held B.W."/>
            <person name="Riley R."/>
            <person name="Nagy L.G."/>
            <person name="Koehler G."/>
            <person name="Ransdell A.S."/>
            <person name="Younus H."/>
            <person name="Chow J."/>
            <person name="Chiniquy J."/>
            <person name="Lipzen A."/>
            <person name="Tritt A."/>
            <person name="Sun H."/>
            <person name="Haridas S."/>
            <person name="LaButti K."/>
            <person name="Ohm R.A."/>
            <person name="Kues U."/>
            <person name="Blanchette R.A."/>
            <person name="Grigoriev I.V."/>
            <person name="Minto R.E."/>
            <person name="Hibbett D.S."/>
        </authorList>
    </citation>
    <scope>NUCLEOTIDE SEQUENCE [LARGE SCALE GENOMIC DNA]</scope>
    <source>
        <strain evidence="2 3">FP15055 ss-10</strain>
    </source>
</reference>
<feature type="transmembrane region" description="Helical" evidence="1">
    <location>
        <begin position="149"/>
        <end position="169"/>
    </location>
</feature>
<dbReference type="EMBL" id="KN880511">
    <property type="protein sequence ID" value="KIY68043.1"/>
    <property type="molecule type" value="Genomic_DNA"/>
</dbReference>
<dbReference type="OrthoDB" id="3248740at2759"/>